<reference evidence="1" key="1">
    <citation type="submission" date="2018-10" db="EMBL/GenBank/DDBJ databases">
        <title>Hidden diversity of soil giant viruses.</title>
        <authorList>
            <person name="Schulz F."/>
            <person name="Alteio L."/>
            <person name="Goudeau D."/>
            <person name="Ryan E.M."/>
            <person name="Malmstrom R.R."/>
            <person name="Blanchard J."/>
            <person name="Woyke T."/>
        </authorList>
    </citation>
    <scope>NUCLEOTIDE SEQUENCE</scope>
    <source>
        <strain evidence="1">BAV1</strain>
    </source>
</reference>
<accession>A0A3G4ZPR1</accession>
<evidence type="ECO:0000313" key="1">
    <source>
        <dbReference type="EMBL" id="AYV76888.1"/>
    </source>
</evidence>
<proteinExistence type="predicted"/>
<name>A0A3G4ZPR1_9VIRU</name>
<dbReference type="EMBL" id="MK072000">
    <property type="protein sequence ID" value="AYV76888.1"/>
    <property type="molecule type" value="Genomic_DNA"/>
</dbReference>
<organism evidence="1">
    <name type="scientific">Barrevirus sp</name>
    <dbReference type="NCBI Taxonomy" id="2487763"/>
    <lineage>
        <taxon>Viruses</taxon>
        <taxon>Varidnaviria</taxon>
        <taxon>Bamfordvirae</taxon>
        <taxon>Nucleocytoviricota</taxon>
        <taxon>Megaviricetes</taxon>
        <taxon>Imitervirales</taxon>
        <taxon>Mimiviridae</taxon>
        <taxon>Klosneuvirinae</taxon>
    </lineage>
</organism>
<gene>
    <name evidence="1" type="ORF">Barrevirus3_8</name>
</gene>
<sequence>MDINLLSKKSKDEIRLTLQQKSHRAIFNLKTVDIAEEHVKLIEELLTTLKKEDIKWIEFPTRFEPIILPNVLTFPNKVNGNITCHIVDFEVFYFANINHIVKPDHIYYDSNLNNKNGWTVVSNLKQEKRLKHEKIMKELTTLYKQNTVV</sequence>
<protein>
    <submittedName>
        <fullName evidence="1">Uncharacterized protein</fullName>
    </submittedName>
</protein>